<feature type="non-terminal residue" evidence="4">
    <location>
        <position position="306"/>
    </location>
</feature>
<dbReference type="AlphaFoldDB" id="A0A7K5FX67"/>
<evidence type="ECO:0000313" key="5">
    <source>
        <dbReference type="Proteomes" id="UP000562415"/>
    </source>
</evidence>
<feature type="non-terminal residue" evidence="4">
    <location>
        <position position="1"/>
    </location>
</feature>
<feature type="signal peptide" evidence="2">
    <location>
        <begin position="1"/>
        <end position="18"/>
    </location>
</feature>
<dbReference type="InterPro" id="IPR057439">
    <property type="entry name" value="ANG-1/2/4"/>
</dbReference>
<keyword evidence="1" id="KW-0175">Coiled coil</keyword>
<dbReference type="OrthoDB" id="7735366at2759"/>
<evidence type="ECO:0000313" key="4">
    <source>
        <dbReference type="EMBL" id="NWS49501.1"/>
    </source>
</evidence>
<keyword evidence="2" id="KW-0732">Signal</keyword>
<evidence type="ECO:0000259" key="3">
    <source>
        <dbReference type="Pfam" id="PF25443"/>
    </source>
</evidence>
<keyword evidence="5" id="KW-1185">Reference proteome</keyword>
<organism evidence="4 5">
    <name type="scientific">Probosciger aterrimus</name>
    <name type="common">Palm cockatoo</name>
    <dbReference type="NCBI Taxonomy" id="141839"/>
    <lineage>
        <taxon>Eukaryota</taxon>
        <taxon>Metazoa</taxon>
        <taxon>Chordata</taxon>
        <taxon>Craniata</taxon>
        <taxon>Vertebrata</taxon>
        <taxon>Euteleostomi</taxon>
        <taxon>Archelosauria</taxon>
        <taxon>Archosauria</taxon>
        <taxon>Dinosauria</taxon>
        <taxon>Saurischia</taxon>
        <taxon>Theropoda</taxon>
        <taxon>Coelurosauria</taxon>
        <taxon>Aves</taxon>
        <taxon>Neognathae</taxon>
        <taxon>Neoaves</taxon>
        <taxon>Telluraves</taxon>
        <taxon>Australaves</taxon>
        <taxon>Psittaciformes</taxon>
        <taxon>Cacatuidae</taxon>
        <taxon>Probosciger</taxon>
    </lineage>
</organism>
<protein>
    <submittedName>
        <fullName evidence="4">ANGP2 protein</fullName>
    </submittedName>
</protein>
<feature type="chain" id="PRO_5029462964" evidence="2">
    <location>
        <begin position="19"/>
        <end position="306"/>
    </location>
</feature>
<feature type="coiled-coil region" evidence="1">
    <location>
        <begin position="207"/>
        <end position="241"/>
    </location>
</feature>
<reference evidence="4 5" key="1">
    <citation type="submission" date="2019-09" db="EMBL/GenBank/DDBJ databases">
        <title>Bird 10,000 Genomes (B10K) Project - Family phase.</title>
        <authorList>
            <person name="Zhang G."/>
        </authorList>
    </citation>
    <scope>NUCLEOTIDE SEQUENCE [LARGE SCALE GENOMIC DNA]</scope>
    <source>
        <strain evidence="4">B10K-DU-017-47</strain>
    </source>
</reference>
<dbReference type="Pfam" id="PF25443">
    <property type="entry name" value="ANG-1"/>
    <property type="match status" value="1"/>
</dbReference>
<dbReference type="EMBL" id="VYZH01006330">
    <property type="protein sequence ID" value="NWS49501.1"/>
    <property type="molecule type" value="Genomic_DNA"/>
</dbReference>
<evidence type="ECO:0000256" key="1">
    <source>
        <dbReference type="SAM" id="Coils"/>
    </source>
</evidence>
<feature type="domain" description="Angiopoietin-1/2/4" evidence="3">
    <location>
        <begin position="183"/>
        <end position="255"/>
    </location>
</feature>
<dbReference type="InterPro" id="IPR014716">
    <property type="entry name" value="Fibrinogen_a/b/g_C_1"/>
</dbReference>
<accession>A0A7K5FX67</accession>
<gene>
    <name evidence="4" type="primary">Angpt2</name>
    <name evidence="4" type="ORF">PROATE_R14489</name>
</gene>
<evidence type="ECO:0000256" key="2">
    <source>
        <dbReference type="SAM" id="SignalP"/>
    </source>
</evidence>
<proteinExistence type="predicted"/>
<comment type="caution">
    <text evidence="4">The sequence shown here is derived from an EMBL/GenBank/DDBJ whole genome shotgun (WGS) entry which is preliminary data.</text>
</comment>
<dbReference type="Gene3D" id="3.90.215.10">
    <property type="entry name" value="Gamma Fibrinogen, chain A, domain 1"/>
    <property type="match status" value="1"/>
</dbReference>
<sequence>MQLAAYFFWGCSIFLASGYNSFSKSMETMGKKQYQVQHGSCSYTFLLPETDNCRSSTSYVSNAVQRDAPLDYDDSVQRLQLLENIMENNTQWLMKLENYIQDSMKKEMVEIQQTAVQNQTAVMIEIGTNLLNQTAEQTRKLTDVEAQVSNEFQTKNASASQTPTTIRLTQIVSLEPNCNPLFSFLEKRVLEMEDKHTLQLKSIKDEKDQLQVLVARQNSIIEELEKQLVTATVNNSVLQKQQHDLMETVHNLLTMISTPNSKNNFIAKEEQISFKDCAEAFKSGLTTSGIYTLTVPNTVQEKKVGC</sequence>
<dbReference type="Proteomes" id="UP000562415">
    <property type="component" value="Unassembled WGS sequence"/>
</dbReference>
<name>A0A7K5FX67_PROAR</name>